<evidence type="ECO:0000313" key="7">
    <source>
        <dbReference type="EMBL" id="APY87631.1"/>
    </source>
</evidence>
<dbReference type="SUPFAM" id="SSF51556">
    <property type="entry name" value="Metallo-dependent hydrolases"/>
    <property type="match status" value="1"/>
</dbReference>
<keyword evidence="8" id="KW-1185">Reference proteome</keyword>
<dbReference type="Proteomes" id="UP000187191">
    <property type="component" value="Chromosome"/>
</dbReference>
<evidence type="ECO:0000256" key="2">
    <source>
        <dbReference type="ARBA" id="ARBA00022723"/>
    </source>
</evidence>
<dbReference type="InterPro" id="IPR011059">
    <property type="entry name" value="Metal-dep_hydrolase_composite"/>
</dbReference>
<evidence type="ECO:0000313" key="8">
    <source>
        <dbReference type="Proteomes" id="UP000187191"/>
    </source>
</evidence>
<feature type="domain" description="Amidohydrolase-related" evidence="6">
    <location>
        <begin position="49"/>
        <end position="375"/>
    </location>
</feature>
<dbReference type="SUPFAM" id="SSF51338">
    <property type="entry name" value="Composite domain of metallo-dependent hydrolases"/>
    <property type="match status" value="1"/>
</dbReference>
<keyword evidence="2" id="KW-0479">Metal-binding</keyword>
<comment type="similarity">
    <text evidence="1 5">Belongs to the metallo-dependent hydrolases superfamily. NagA family.</text>
</comment>
<name>A0ABM6GU63_9ACTN</name>
<dbReference type="Gene3D" id="2.30.40.10">
    <property type="entry name" value="Urease, subunit C, domain 1"/>
    <property type="match status" value="1"/>
</dbReference>
<dbReference type="EMBL" id="CP015588">
    <property type="protein sequence ID" value="APY87631.1"/>
    <property type="molecule type" value="Genomic_DNA"/>
</dbReference>
<evidence type="ECO:0000256" key="5">
    <source>
        <dbReference type="PIRNR" id="PIRNR038994"/>
    </source>
</evidence>
<sequence length="386" mass="40336">MAASKVLTGARVVLPTGTVAAGRVIVDGTRIAGSAPETAETVDLSGQWLVPGFVDIHNHGGGGASFTSGTVEDVLTGVRTHRLHGTTTIVASTVTGEMDFLAQRAGLLSELAEQGDIAGIHFEGPFISPCRKGAHSEGLLRHPDPADVRKLVDAARGHAKMVTLATELPGGIDSVRLLAEHGVIAAIGHTDATYEQTVEAIDAGATVATHLYNAMPGLGHRAPGPIAALLEDERVTVELINDGTHLHPAALELAFHRAGADRVAFITDAMDAAGFGDGRYMLGPLEVEVRDSVARLVEGGSIAGSTLTQDRAFKRSVTVDRLSVEDTVRALSANPAKLLGMYDTVGSLEPGKYADLVVLDAEFDVKGVMRRGEWVVAPNEGHPVVL</sequence>
<evidence type="ECO:0000256" key="3">
    <source>
        <dbReference type="ARBA" id="ARBA00022801"/>
    </source>
</evidence>
<dbReference type="Pfam" id="PF01979">
    <property type="entry name" value="Amidohydro_1"/>
    <property type="match status" value="1"/>
</dbReference>
<dbReference type="InterPro" id="IPR006680">
    <property type="entry name" value="Amidohydro-rel"/>
</dbReference>
<dbReference type="PIRSF" id="PIRSF038994">
    <property type="entry name" value="NagA"/>
    <property type="match status" value="1"/>
</dbReference>
<reference evidence="7 8" key="1">
    <citation type="submission" date="2016-05" db="EMBL/GenBank/DDBJ databases">
        <authorList>
            <person name="Gu J."/>
        </authorList>
    </citation>
    <scope>NUCLEOTIDE SEQUENCE [LARGE SCALE GENOMIC DNA]</scope>
    <source>
        <strain evidence="7 8">ACCC40021</strain>
    </source>
</reference>
<organism evidence="7 8">
    <name type="scientific">Streptomyces alfalfae</name>
    <dbReference type="NCBI Taxonomy" id="1642299"/>
    <lineage>
        <taxon>Bacteria</taxon>
        <taxon>Bacillati</taxon>
        <taxon>Actinomycetota</taxon>
        <taxon>Actinomycetes</taxon>
        <taxon>Kitasatosporales</taxon>
        <taxon>Streptomycetaceae</taxon>
        <taxon>Streptomyces</taxon>
    </lineage>
</organism>
<dbReference type="CDD" id="cd00854">
    <property type="entry name" value="NagA"/>
    <property type="match status" value="1"/>
</dbReference>
<evidence type="ECO:0000256" key="4">
    <source>
        <dbReference type="ARBA" id="ARBA00023277"/>
    </source>
</evidence>
<evidence type="ECO:0000259" key="6">
    <source>
        <dbReference type="Pfam" id="PF01979"/>
    </source>
</evidence>
<dbReference type="Gene3D" id="3.20.20.140">
    <property type="entry name" value="Metal-dependent hydrolases"/>
    <property type="match status" value="1"/>
</dbReference>
<gene>
    <name evidence="7" type="ORF">A7J05_19625</name>
</gene>
<keyword evidence="3 5" id="KW-0378">Hydrolase</keyword>
<dbReference type="PANTHER" id="PTHR11113:SF14">
    <property type="entry name" value="N-ACETYLGLUCOSAMINE-6-PHOSPHATE DEACETYLASE"/>
    <property type="match status" value="1"/>
</dbReference>
<dbReference type="PANTHER" id="PTHR11113">
    <property type="entry name" value="N-ACETYLGLUCOSAMINE-6-PHOSPHATE DEACETYLASE"/>
    <property type="match status" value="1"/>
</dbReference>
<keyword evidence="4 5" id="KW-0119">Carbohydrate metabolism</keyword>
<proteinExistence type="inferred from homology"/>
<accession>A0ABM6GU63</accession>
<dbReference type="NCBIfam" id="TIGR00221">
    <property type="entry name" value="nagA"/>
    <property type="match status" value="1"/>
</dbReference>
<evidence type="ECO:0000256" key="1">
    <source>
        <dbReference type="ARBA" id="ARBA00010716"/>
    </source>
</evidence>
<dbReference type="RefSeq" id="WP_076685534.1">
    <property type="nucleotide sequence ID" value="NZ_CP015588.1"/>
</dbReference>
<dbReference type="InterPro" id="IPR032466">
    <property type="entry name" value="Metal_Hydrolase"/>
</dbReference>
<dbReference type="InterPro" id="IPR003764">
    <property type="entry name" value="GlcNAc_6-P_deAcase"/>
</dbReference>
<protein>
    <submittedName>
        <fullName evidence="7">N-acetylglucosamine-6-phosphate deacetylase</fullName>
    </submittedName>
</protein>